<protein>
    <recommendedName>
        <fullName evidence="3">DUF4926 domain-containing protein</fullName>
    </recommendedName>
</protein>
<organism evidence="1 2">
    <name type="scientific">Christiangramia fulva</name>
    <dbReference type="NCBI Taxonomy" id="2126553"/>
    <lineage>
        <taxon>Bacteria</taxon>
        <taxon>Pseudomonadati</taxon>
        <taxon>Bacteroidota</taxon>
        <taxon>Flavobacteriia</taxon>
        <taxon>Flavobacteriales</taxon>
        <taxon>Flavobacteriaceae</taxon>
        <taxon>Christiangramia</taxon>
    </lineage>
</organism>
<dbReference type="RefSeq" id="WP_107012799.1">
    <property type="nucleotide sequence ID" value="NZ_CP028136.1"/>
</dbReference>
<keyword evidence="2" id="KW-1185">Reference proteome</keyword>
<accession>A0A2R3Z720</accession>
<dbReference type="OrthoDB" id="9861183at2"/>
<evidence type="ECO:0008006" key="3">
    <source>
        <dbReference type="Google" id="ProtNLM"/>
    </source>
</evidence>
<proteinExistence type="predicted"/>
<dbReference type="Proteomes" id="UP000241507">
    <property type="component" value="Chromosome"/>
</dbReference>
<gene>
    <name evidence="1" type="ORF">C7S20_12595</name>
</gene>
<evidence type="ECO:0000313" key="1">
    <source>
        <dbReference type="EMBL" id="AVR46024.1"/>
    </source>
</evidence>
<sequence>MSALNNLINKRVIATIEGDDKTYDIIGTVINVDVNDYYFYEKGESIFITVTINPENELPEEIDVEELQNIPLENIRKA</sequence>
<reference evidence="2" key="1">
    <citation type="submission" date="2018-03" db="EMBL/GenBank/DDBJ databases">
        <title>Gramella fulva sp. nov., isolated from a dry surface of tidal flat.</title>
        <authorList>
            <person name="Hwang S.H."/>
            <person name="Hwang W.M."/>
            <person name="Kang K."/>
            <person name="Ahn T.-Y."/>
        </authorList>
    </citation>
    <scope>NUCLEOTIDE SEQUENCE [LARGE SCALE GENOMIC DNA]</scope>
    <source>
        <strain evidence="2">SH35</strain>
    </source>
</reference>
<name>A0A2R3Z720_9FLAO</name>
<dbReference type="EMBL" id="CP028136">
    <property type="protein sequence ID" value="AVR46024.1"/>
    <property type="molecule type" value="Genomic_DNA"/>
</dbReference>
<evidence type="ECO:0000313" key="2">
    <source>
        <dbReference type="Proteomes" id="UP000241507"/>
    </source>
</evidence>
<dbReference type="KEGG" id="grs:C7S20_12595"/>
<dbReference type="AlphaFoldDB" id="A0A2R3Z720"/>